<evidence type="ECO:0000313" key="4">
    <source>
        <dbReference type="Proteomes" id="UP000250266"/>
    </source>
</evidence>
<sequence length="870" mass="96531">MSEPKTEFCGLCPTASVTPAECWDGVKDAIYRRYIQEGGSLADTMELMRETYGFAATTKGSLISGAFKRMTPYVNIPAQNCRAGSGDSAYVSTKGRPSDGFDSAECASSSVDSGYRSSQDSLYHWTPSTKSTMSPGKPLHVSEYEDNSQYDEKAHMSKDKWRSIPMQPAGVSGADIFLSEGPFGGLGMWAANRSKPSFSKRVQLQIDCNKDTFEGSENFLNVVEQPDVQSRTGSLSPSGTCFPQDAVCRHGGLSCAQDLSPEPDQLRTRKILRSEIPSIHNLLGSDSKTRDNNIAHSGDFTIYEETECNRSLLPERDSTEPQDDTGTEISFSSGSTDQDVSVVNHEDVDRSRSRKLVVDRLVRYFGSLQAIQPLQIPTASTEPHEDVSDACQPTKSSSSTEASGHSEHTDVNCRQPQKRVRGTGGEDGGHDEDDEGNGRRRKRSKKKDDNSDRTQLEAQRRLACPYYKRSPLKYRNQKYCPGPGWENVHRLKSEHLLKFHFKLRCQRCGGRFANDGSLEAHTLMNPACTTIRPLPQVDEFDQKQRKLILSRRDFSGDLTEEVKWRKIYRILFPNDDQRNEPTPYYDDLDSFSPEDIAFYQTYAQQEFDRRLFQVLNRRFSQDERLRQEFQAITSNVWNSLPSFREWALGRVSQPSADNASSLSFSNFSVDTDIEFDYTSQSNRADASGATHQIETSRRGSHSVQLRELSSAESIAGIVTHLASEHPQIPSITGPSIIAGEWLAAHASPPWAPTSATNPNDGETFSNETSFAEQTTNFPGMDLGAGEQWTDVPLALATYADDIDDRLKSMLAPQSFSAYSDSGFVSDIPNHSAGSPSKRTSENAAVSQSGLSEWWQNPGHAHFDNGGSDSG</sequence>
<dbReference type="PANTHER" id="PTHR38166:SF1">
    <property type="entry name" value="C2H2-TYPE DOMAIN-CONTAINING PROTEIN"/>
    <property type="match status" value="1"/>
</dbReference>
<dbReference type="InterPro" id="IPR025676">
    <property type="entry name" value="Clr5_dom"/>
</dbReference>
<feature type="region of interest" description="Disordered" evidence="1">
    <location>
        <begin position="84"/>
        <end position="105"/>
    </location>
</feature>
<feature type="compositionally biased region" description="Polar residues" evidence="1">
    <location>
        <begin position="831"/>
        <end position="854"/>
    </location>
</feature>
<keyword evidence="4" id="KW-1185">Reference proteome</keyword>
<reference evidence="3 4" key="1">
    <citation type="journal article" date="2016" name="Nat. Commun.">
        <title>Ectomycorrhizal ecology is imprinted in the genome of the dominant symbiotic fungus Cenococcum geophilum.</title>
        <authorList>
            <consortium name="DOE Joint Genome Institute"/>
            <person name="Peter M."/>
            <person name="Kohler A."/>
            <person name="Ohm R.A."/>
            <person name="Kuo A."/>
            <person name="Krutzmann J."/>
            <person name="Morin E."/>
            <person name="Arend M."/>
            <person name="Barry K.W."/>
            <person name="Binder M."/>
            <person name="Choi C."/>
            <person name="Clum A."/>
            <person name="Copeland A."/>
            <person name="Grisel N."/>
            <person name="Haridas S."/>
            <person name="Kipfer T."/>
            <person name="LaButti K."/>
            <person name="Lindquist E."/>
            <person name="Lipzen A."/>
            <person name="Maire R."/>
            <person name="Meier B."/>
            <person name="Mihaltcheva S."/>
            <person name="Molinier V."/>
            <person name="Murat C."/>
            <person name="Poggeler S."/>
            <person name="Quandt C.A."/>
            <person name="Sperisen C."/>
            <person name="Tritt A."/>
            <person name="Tisserant E."/>
            <person name="Crous P.W."/>
            <person name="Henrissat B."/>
            <person name="Nehls U."/>
            <person name="Egli S."/>
            <person name="Spatafora J.W."/>
            <person name="Grigoriev I.V."/>
            <person name="Martin F.M."/>
        </authorList>
    </citation>
    <scope>NUCLEOTIDE SEQUENCE [LARGE SCALE GENOMIC DNA]</scope>
    <source>
        <strain evidence="3 4">CBS 459.81</strain>
    </source>
</reference>
<protein>
    <recommendedName>
        <fullName evidence="2">Clr5 domain-containing protein</fullName>
    </recommendedName>
</protein>
<feature type="compositionally biased region" description="Polar residues" evidence="1">
    <location>
        <begin position="680"/>
        <end position="693"/>
    </location>
</feature>
<organism evidence="3 4">
    <name type="scientific">Lepidopterella palustris CBS 459.81</name>
    <dbReference type="NCBI Taxonomy" id="1314670"/>
    <lineage>
        <taxon>Eukaryota</taxon>
        <taxon>Fungi</taxon>
        <taxon>Dikarya</taxon>
        <taxon>Ascomycota</taxon>
        <taxon>Pezizomycotina</taxon>
        <taxon>Dothideomycetes</taxon>
        <taxon>Pleosporomycetidae</taxon>
        <taxon>Mytilinidiales</taxon>
        <taxon>Argynnaceae</taxon>
        <taxon>Lepidopterella</taxon>
    </lineage>
</organism>
<evidence type="ECO:0000259" key="2">
    <source>
        <dbReference type="Pfam" id="PF14420"/>
    </source>
</evidence>
<proteinExistence type="predicted"/>
<dbReference type="Proteomes" id="UP000250266">
    <property type="component" value="Unassembled WGS sequence"/>
</dbReference>
<feature type="compositionally biased region" description="Basic and acidic residues" evidence="1">
    <location>
        <begin position="446"/>
        <end position="460"/>
    </location>
</feature>
<accession>A0A8E2JD97</accession>
<feature type="region of interest" description="Disordered" evidence="1">
    <location>
        <begin position="680"/>
        <end position="704"/>
    </location>
</feature>
<feature type="domain" description="Clr5" evidence="2">
    <location>
        <begin position="20"/>
        <end position="59"/>
    </location>
</feature>
<dbReference type="Pfam" id="PF14420">
    <property type="entry name" value="Clr5"/>
    <property type="match status" value="1"/>
</dbReference>
<feature type="region of interest" description="Disordered" evidence="1">
    <location>
        <begin position="313"/>
        <end position="353"/>
    </location>
</feature>
<feature type="region of interest" description="Disordered" evidence="1">
    <location>
        <begin position="376"/>
        <end position="460"/>
    </location>
</feature>
<dbReference type="EMBL" id="KV745070">
    <property type="protein sequence ID" value="OCK78269.1"/>
    <property type="molecule type" value="Genomic_DNA"/>
</dbReference>
<feature type="region of interest" description="Disordered" evidence="1">
    <location>
        <begin position="826"/>
        <end position="870"/>
    </location>
</feature>
<evidence type="ECO:0000313" key="3">
    <source>
        <dbReference type="EMBL" id="OCK78269.1"/>
    </source>
</evidence>
<feature type="compositionally biased region" description="Basic and acidic residues" evidence="1">
    <location>
        <begin position="344"/>
        <end position="353"/>
    </location>
</feature>
<evidence type="ECO:0000256" key="1">
    <source>
        <dbReference type="SAM" id="MobiDB-lite"/>
    </source>
</evidence>
<gene>
    <name evidence="3" type="ORF">K432DRAFT_427397</name>
</gene>
<name>A0A8E2JD97_9PEZI</name>
<dbReference type="OrthoDB" id="4161727at2759"/>
<feature type="compositionally biased region" description="Polar residues" evidence="1">
    <location>
        <begin position="327"/>
        <end position="341"/>
    </location>
</feature>
<dbReference type="AlphaFoldDB" id="A0A8E2JD97"/>
<dbReference type="PANTHER" id="PTHR38166">
    <property type="entry name" value="C2H2-TYPE DOMAIN-CONTAINING PROTEIN-RELATED"/>
    <property type="match status" value="1"/>
</dbReference>